<gene>
    <name evidence="4" type="primary">paaN</name>
    <name evidence="4" type="ORF">GCM10023350_38730</name>
</gene>
<dbReference type="Proteomes" id="UP001499882">
    <property type="component" value="Unassembled WGS sequence"/>
</dbReference>
<dbReference type="InterPro" id="IPR016162">
    <property type="entry name" value="Ald_DH_N"/>
</dbReference>
<organism evidence="4 5">
    <name type="scientific">Nocardioides endophyticus</name>
    <dbReference type="NCBI Taxonomy" id="1353775"/>
    <lineage>
        <taxon>Bacteria</taxon>
        <taxon>Bacillati</taxon>
        <taxon>Actinomycetota</taxon>
        <taxon>Actinomycetes</taxon>
        <taxon>Propionibacteriales</taxon>
        <taxon>Nocardioidaceae</taxon>
        <taxon>Nocardioides</taxon>
    </lineage>
</organism>
<evidence type="ECO:0000256" key="1">
    <source>
        <dbReference type="ARBA" id="ARBA00023002"/>
    </source>
</evidence>
<dbReference type="InterPro" id="IPR016161">
    <property type="entry name" value="Ald_DH/histidinol_DH"/>
</dbReference>
<dbReference type="RefSeq" id="WP_345528583.1">
    <property type="nucleotide sequence ID" value="NZ_BAABKN010000023.1"/>
</dbReference>
<keyword evidence="2" id="KW-0520">NAD</keyword>
<dbReference type="InterPro" id="IPR050485">
    <property type="entry name" value="Proline_metab_enzyme"/>
</dbReference>
<dbReference type="InterPro" id="IPR011975">
    <property type="entry name" value="PaaN_2"/>
</dbReference>
<dbReference type="NCBIfam" id="TIGR02288">
    <property type="entry name" value="PaaN_2"/>
    <property type="match status" value="1"/>
</dbReference>
<dbReference type="Gene3D" id="3.40.605.10">
    <property type="entry name" value="Aldehyde Dehydrogenase, Chain A, domain 1"/>
    <property type="match status" value="1"/>
</dbReference>
<evidence type="ECO:0000256" key="2">
    <source>
        <dbReference type="ARBA" id="ARBA00023027"/>
    </source>
</evidence>
<dbReference type="SUPFAM" id="SSF53720">
    <property type="entry name" value="ALDH-like"/>
    <property type="match status" value="1"/>
</dbReference>
<dbReference type="Pfam" id="PF00171">
    <property type="entry name" value="Aldedh"/>
    <property type="match status" value="1"/>
</dbReference>
<protein>
    <submittedName>
        <fullName evidence="4">Phenylacetic acid degradation protein PaaN</fullName>
    </submittedName>
</protein>
<dbReference type="PANTHER" id="PTHR42862:SF1">
    <property type="entry name" value="DELTA-1-PYRROLINE-5-CARBOXYLATE DEHYDROGENASE 2, ISOFORM A-RELATED"/>
    <property type="match status" value="1"/>
</dbReference>
<evidence type="ECO:0000313" key="4">
    <source>
        <dbReference type="EMBL" id="GAA4749844.1"/>
    </source>
</evidence>
<proteinExistence type="predicted"/>
<accession>A0ABP8Z8W3</accession>
<dbReference type="EMBL" id="BAABKN010000023">
    <property type="protein sequence ID" value="GAA4749844.1"/>
    <property type="molecule type" value="Genomic_DNA"/>
</dbReference>
<name>A0ABP8Z8W3_9ACTN</name>
<evidence type="ECO:0000259" key="3">
    <source>
        <dbReference type="Pfam" id="PF00171"/>
    </source>
</evidence>
<sequence>MSEIWIDRHRERLDAAVAASAARTYFSAFEASPSPGPSGAAARRTGTAAFRSWLDEEFPLATPGADGTVATERSPFGFDLRVRYPRVTDIETLLAPRRGARAWRDAGPDGRVGVCMQILDRLYDRGFEIASAVRHTSGQPFGVAFSSSVANTLDRSLEALAWSWQAQSRVAPTAVWTRPGDGGGGMEKTYTVIPRGTSLVIGSDVFPTWNAWPALFASLAAGNRVVVQPHPSAVLPLAITVQVCQEVLAEAGFDVGLVTLAVGDHADHLHEQLAVRPEVRIIDFTGSASFCNWLEERAGQAVLFTDSPGVNSVILDSTDDFGALCGHLARSLALCTGQMSTAPQNLLVPRDGIETDEGLKSPREVADGLAAAFDRLLSDDESAVEILGALASPAVLEFVESASKEGEVLIASRRVTHPMYADAEVHTPVLVGLQAVDADVYSGENLGAVCYLVETADTEESIALFYLMASRHGAVSASVYSTSPAVVDEVRDVALDVGVALSENLLDQVYVNTVSAFSDFYGAGASPASGATFLDAAFVAPRFRIAQSRRPV</sequence>
<keyword evidence="1" id="KW-0560">Oxidoreductase</keyword>
<keyword evidence="5" id="KW-1185">Reference proteome</keyword>
<reference evidence="5" key="1">
    <citation type="journal article" date="2019" name="Int. J. Syst. Evol. Microbiol.">
        <title>The Global Catalogue of Microorganisms (GCM) 10K type strain sequencing project: providing services to taxonomists for standard genome sequencing and annotation.</title>
        <authorList>
            <consortium name="The Broad Institute Genomics Platform"/>
            <consortium name="The Broad Institute Genome Sequencing Center for Infectious Disease"/>
            <person name="Wu L."/>
            <person name="Ma J."/>
        </authorList>
    </citation>
    <scope>NUCLEOTIDE SEQUENCE [LARGE SCALE GENOMIC DNA]</scope>
    <source>
        <strain evidence="5">JCM 18532</strain>
    </source>
</reference>
<comment type="caution">
    <text evidence="4">The sequence shown here is derived from an EMBL/GenBank/DDBJ whole genome shotgun (WGS) entry which is preliminary data.</text>
</comment>
<dbReference type="PANTHER" id="PTHR42862">
    <property type="entry name" value="DELTA-1-PYRROLINE-5-CARBOXYLATE DEHYDROGENASE 1, ISOFORM A-RELATED"/>
    <property type="match status" value="1"/>
</dbReference>
<dbReference type="Gene3D" id="3.40.309.10">
    <property type="entry name" value="Aldehyde Dehydrogenase, Chain A, domain 2"/>
    <property type="match status" value="1"/>
</dbReference>
<evidence type="ECO:0000313" key="5">
    <source>
        <dbReference type="Proteomes" id="UP001499882"/>
    </source>
</evidence>
<dbReference type="InterPro" id="IPR015590">
    <property type="entry name" value="Aldehyde_DH_dom"/>
</dbReference>
<dbReference type="InterPro" id="IPR016163">
    <property type="entry name" value="Ald_DH_C"/>
</dbReference>
<feature type="domain" description="Aldehyde dehydrogenase" evidence="3">
    <location>
        <begin position="97"/>
        <end position="491"/>
    </location>
</feature>